<keyword evidence="2 5" id="KW-1005">Bacterial flagellum biogenesis</keyword>
<dbReference type="GO" id="GO:0005737">
    <property type="term" value="C:cytoplasm"/>
    <property type="evidence" value="ECO:0007669"/>
    <property type="project" value="UniProtKB-SubCell"/>
</dbReference>
<organism evidence="6 7">
    <name type="scientific">Acetatifactor muris</name>
    <dbReference type="NCBI Taxonomy" id="879566"/>
    <lineage>
        <taxon>Bacteria</taxon>
        <taxon>Bacillati</taxon>
        <taxon>Bacillota</taxon>
        <taxon>Clostridia</taxon>
        <taxon>Lachnospirales</taxon>
        <taxon>Lachnospiraceae</taxon>
        <taxon>Acetatifactor</taxon>
    </lineage>
</organism>
<dbReference type="InterPro" id="IPR024046">
    <property type="entry name" value="Flagellar_assmbl_FliW_dom_sf"/>
</dbReference>
<evidence type="ECO:0000256" key="3">
    <source>
        <dbReference type="ARBA" id="ARBA00022845"/>
    </source>
</evidence>
<keyword evidence="6" id="KW-0969">Cilium</keyword>
<dbReference type="Proteomes" id="UP000236311">
    <property type="component" value="Unassembled WGS sequence"/>
</dbReference>
<comment type="similarity">
    <text evidence="5">Belongs to the FliW family.</text>
</comment>
<dbReference type="Gene3D" id="2.30.290.10">
    <property type="entry name" value="BH3618-like"/>
    <property type="match status" value="1"/>
</dbReference>
<evidence type="ECO:0000256" key="2">
    <source>
        <dbReference type="ARBA" id="ARBA00022795"/>
    </source>
</evidence>
<comment type="subunit">
    <text evidence="5">Interacts with translational regulator CsrA and flagellin(s).</text>
</comment>
<evidence type="ECO:0000256" key="1">
    <source>
        <dbReference type="ARBA" id="ARBA00022490"/>
    </source>
</evidence>
<dbReference type="PANTHER" id="PTHR39190:SF1">
    <property type="entry name" value="FLAGELLAR ASSEMBLY FACTOR FLIW"/>
    <property type="match status" value="1"/>
</dbReference>
<evidence type="ECO:0000256" key="5">
    <source>
        <dbReference type="HAMAP-Rule" id="MF_01185"/>
    </source>
</evidence>
<proteinExistence type="inferred from homology"/>
<dbReference type="InterPro" id="IPR003775">
    <property type="entry name" value="Flagellar_assembly_factor_FliW"/>
</dbReference>
<sequence length="152" mass="16749">MKINTKLFGEIEISEDKILIFQDGIIGFPELKRFALLHDEERGNEAGIRFLQSLDEPGFAMPVMNPLVVKPDYDPEVDDELLAGAGKITPDNLLVLVTVSIPGDLTQMSVNLQGPFVINIEEHKACQIIVDNGNYPVKFPVYDILQAGKAGV</sequence>
<name>A0A2K4ZAT6_9FIRM</name>
<evidence type="ECO:0000313" key="7">
    <source>
        <dbReference type="Proteomes" id="UP000236311"/>
    </source>
</evidence>
<dbReference type="OrthoDB" id="9801235at2"/>
<dbReference type="GO" id="GO:0006417">
    <property type="term" value="P:regulation of translation"/>
    <property type="evidence" value="ECO:0007669"/>
    <property type="project" value="UniProtKB-KW"/>
</dbReference>
<comment type="function">
    <text evidence="5">Acts as an anti-CsrA protein, binds CsrA and prevents it from repressing translation of its target genes, one of which is flagellin. Binds to flagellin and participates in the assembly of the flagellum.</text>
</comment>
<dbReference type="GO" id="GO:0044780">
    <property type="term" value="P:bacterial-type flagellum assembly"/>
    <property type="evidence" value="ECO:0007669"/>
    <property type="project" value="UniProtKB-UniRule"/>
</dbReference>
<keyword evidence="4 5" id="KW-0143">Chaperone</keyword>
<keyword evidence="1 5" id="KW-0963">Cytoplasm</keyword>
<dbReference type="PANTHER" id="PTHR39190">
    <property type="entry name" value="FLAGELLAR ASSEMBLY FACTOR FLIW"/>
    <property type="match status" value="1"/>
</dbReference>
<comment type="subcellular location">
    <subcellularLocation>
        <location evidence="5">Cytoplasm</location>
    </subcellularLocation>
</comment>
<dbReference type="Pfam" id="PF02623">
    <property type="entry name" value="FliW"/>
    <property type="match status" value="1"/>
</dbReference>
<dbReference type="EMBL" id="OFSM01000001">
    <property type="protein sequence ID" value="SOY27549.1"/>
    <property type="molecule type" value="Genomic_DNA"/>
</dbReference>
<protein>
    <recommendedName>
        <fullName evidence="5">Flagellar assembly factor FliW</fullName>
    </recommendedName>
</protein>
<keyword evidence="3 5" id="KW-0810">Translation regulation</keyword>
<reference evidence="6 7" key="1">
    <citation type="submission" date="2018-01" db="EMBL/GenBank/DDBJ databases">
        <authorList>
            <person name="Gaut B.S."/>
            <person name="Morton B.R."/>
            <person name="Clegg M.T."/>
            <person name="Duvall M.R."/>
        </authorList>
    </citation>
    <scope>NUCLEOTIDE SEQUENCE [LARGE SCALE GENOMIC DNA]</scope>
    <source>
        <strain evidence="6">GP69</strain>
    </source>
</reference>
<keyword evidence="7" id="KW-1185">Reference proteome</keyword>
<dbReference type="SUPFAM" id="SSF141457">
    <property type="entry name" value="BH3618-like"/>
    <property type="match status" value="1"/>
</dbReference>
<keyword evidence="6" id="KW-0966">Cell projection</keyword>
<evidence type="ECO:0000313" key="6">
    <source>
        <dbReference type="EMBL" id="SOY27549.1"/>
    </source>
</evidence>
<accession>A0A2K4ZAT6</accession>
<gene>
    <name evidence="5 6" type="primary">fliW</name>
    <name evidence="6" type="ORF">AMURIS_00253</name>
</gene>
<keyword evidence="6" id="KW-0282">Flagellum</keyword>
<dbReference type="HAMAP" id="MF_01185">
    <property type="entry name" value="FliW"/>
    <property type="match status" value="1"/>
</dbReference>
<dbReference type="RefSeq" id="WP_103237661.1">
    <property type="nucleotide sequence ID" value="NZ_CANRXC010000007.1"/>
</dbReference>
<dbReference type="AlphaFoldDB" id="A0A2K4ZAT6"/>
<evidence type="ECO:0000256" key="4">
    <source>
        <dbReference type="ARBA" id="ARBA00023186"/>
    </source>
</evidence>